<evidence type="ECO:0000313" key="1">
    <source>
        <dbReference type="EMBL" id="KAJ7786653.1"/>
    </source>
</evidence>
<evidence type="ECO:0008006" key="3">
    <source>
        <dbReference type="Google" id="ProtNLM"/>
    </source>
</evidence>
<dbReference type="Proteomes" id="UP001215598">
    <property type="component" value="Unassembled WGS sequence"/>
</dbReference>
<gene>
    <name evidence="1" type="ORF">B0H16DRAFT_1401879</name>
</gene>
<dbReference type="EMBL" id="JARKIB010000001">
    <property type="protein sequence ID" value="KAJ7786653.1"/>
    <property type="molecule type" value="Genomic_DNA"/>
</dbReference>
<organism evidence="1 2">
    <name type="scientific">Mycena metata</name>
    <dbReference type="NCBI Taxonomy" id="1033252"/>
    <lineage>
        <taxon>Eukaryota</taxon>
        <taxon>Fungi</taxon>
        <taxon>Dikarya</taxon>
        <taxon>Basidiomycota</taxon>
        <taxon>Agaricomycotina</taxon>
        <taxon>Agaricomycetes</taxon>
        <taxon>Agaricomycetidae</taxon>
        <taxon>Agaricales</taxon>
        <taxon>Marasmiineae</taxon>
        <taxon>Mycenaceae</taxon>
        <taxon>Mycena</taxon>
    </lineage>
</organism>
<reference evidence="1" key="1">
    <citation type="submission" date="2023-03" db="EMBL/GenBank/DDBJ databases">
        <title>Massive genome expansion in bonnet fungi (Mycena s.s.) driven by repeated elements and novel gene families across ecological guilds.</title>
        <authorList>
            <consortium name="Lawrence Berkeley National Laboratory"/>
            <person name="Harder C.B."/>
            <person name="Miyauchi S."/>
            <person name="Viragh M."/>
            <person name="Kuo A."/>
            <person name="Thoen E."/>
            <person name="Andreopoulos B."/>
            <person name="Lu D."/>
            <person name="Skrede I."/>
            <person name="Drula E."/>
            <person name="Henrissat B."/>
            <person name="Morin E."/>
            <person name="Kohler A."/>
            <person name="Barry K."/>
            <person name="LaButti K."/>
            <person name="Morin E."/>
            <person name="Salamov A."/>
            <person name="Lipzen A."/>
            <person name="Mereny Z."/>
            <person name="Hegedus B."/>
            <person name="Baldrian P."/>
            <person name="Stursova M."/>
            <person name="Weitz H."/>
            <person name="Taylor A."/>
            <person name="Grigoriev I.V."/>
            <person name="Nagy L.G."/>
            <person name="Martin F."/>
            <person name="Kauserud H."/>
        </authorList>
    </citation>
    <scope>NUCLEOTIDE SEQUENCE</scope>
    <source>
        <strain evidence="1">CBHHK182m</strain>
    </source>
</reference>
<name>A0AAD7KJ17_9AGAR</name>
<protein>
    <recommendedName>
        <fullName evidence="3">F-box domain-containing protein</fullName>
    </recommendedName>
</protein>
<accession>A0AAD7KJ17</accession>
<sequence>MLLDLAPELVLHIFSFLDLPDLDVLRRLNSPVLTQLADDPALHNNRLRVTSPARIKHGLFGLGPRGDVLRPSVGDLVQRGVMRGLAIERRWRAGNYFYSHLSVIQYNTSLLLARQHAGNVVSVHLRRRSAATNPLKRLHQSQVYPDVESACLSISRSLLPIIRKLKFSLQRDQLARMVRDGSGIFGVNQWLERRAHIVHDSGERVRLAICPDIRKIVGFYEALTNAK</sequence>
<comment type="caution">
    <text evidence="1">The sequence shown here is derived from an EMBL/GenBank/DDBJ whole genome shotgun (WGS) entry which is preliminary data.</text>
</comment>
<keyword evidence="2" id="KW-1185">Reference proteome</keyword>
<dbReference type="AlphaFoldDB" id="A0AAD7KJ17"/>
<evidence type="ECO:0000313" key="2">
    <source>
        <dbReference type="Proteomes" id="UP001215598"/>
    </source>
</evidence>
<proteinExistence type="predicted"/>